<dbReference type="Proteomes" id="UP001501710">
    <property type="component" value="Unassembled WGS sequence"/>
</dbReference>
<protein>
    <recommendedName>
        <fullName evidence="1">AB hydrolase-1 domain-containing protein</fullName>
    </recommendedName>
</protein>
<comment type="caution">
    <text evidence="2">The sequence shown here is derived from an EMBL/GenBank/DDBJ whole genome shotgun (WGS) entry which is preliminary data.</text>
</comment>
<gene>
    <name evidence="2" type="ORF">GCM10022254_67340</name>
</gene>
<proteinExistence type="predicted"/>
<dbReference type="InterPro" id="IPR000073">
    <property type="entry name" value="AB_hydrolase_1"/>
</dbReference>
<dbReference type="Pfam" id="PF12697">
    <property type="entry name" value="Abhydrolase_6"/>
    <property type="match status" value="1"/>
</dbReference>
<dbReference type="EMBL" id="BAABAS010000026">
    <property type="protein sequence ID" value="GAA4240866.1"/>
    <property type="molecule type" value="Genomic_DNA"/>
</dbReference>
<reference evidence="3" key="1">
    <citation type="journal article" date="2019" name="Int. J. Syst. Evol. Microbiol.">
        <title>The Global Catalogue of Microorganisms (GCM) 10K type strain sequencing project: providing services to taxonomists for standard genome sequencing and annotation.</title>
        <authorList>
            <consortium name="The Broad Institute Genomics Platform"/>
            <consortium name="The Broad Institute Genome Sequencing Center for Infectious Disease"/>
            <person name="Wu L."/>
            <person name="Ma J."/>
        </authorList>
    </citation>
    <scope>NUCLEOTIDE SEQUENCE [LARGE SCALE GENOMIC DNA]</scope>
    <source>
        <strain evidence="3">JCM 17440</strain>
    </source>
</reference>
<evidence type="ECO:0000313" key="3">
    <source>
        <dbReference type="Proteomes" id="UP001501710"/>
    </source>
</evidence>
<organism evidence="2 3">
    <name type="scientific">Actinomadura meridiana</name>
    <dbReference type="NCBI Taxonomy" id="559626"/>
    <lineage>
        <taxon>Bacteria</taxon>
        <taxon>Bacillati</taxon>
        <taxon>Actinomycetota</taxon>
        <taxon>Actinomycetes</taxon>
        <taxon>Streptosporangiales</taxon>
        <taxon>Thermomonosporaceae</taxon>
        <taxon>Actinomadura</taxon>
    </lineage>
</organism>
<dbReference type="InterPro" id="IPR050471">
    <property type="entry name" value="AB_hydrolase"/>
</dbReference>
<keyword evidence="3" id="KW-1185">Reference proteome</keyword>
<dbReference type="Gene3D" id="3.40.50.1820">
    <property type="entry name" value="alpha/beta hydrolase"/>
    <property type="match status" value="1"/>
</dbReference>
<dbReference type="PANTHER" id="PTHR43433:SF5">
    <property type="entry name" value="AB HYDROLASE-1 DOMAIN-CONTAINING PROTEIN"/>
    <property type="match status" value="1"/>
</dbReference>
<name>A0ABP8CLZ8_9ACTN</name>
<dbReference type="SUPFAM" id="SSF53474">
    <property type="entry name" value="alpha/beta-Hydrolases"/>
    <property type="match status" value="1"/>
</dbReference>
<accession>A0ABP8CLZ8</accession>
<feature type="domain" description="AB hydrolase-1" evidence="1">
    <location>
        <begin position="35"/>
        <end position="270"/>
    </location>
</feature>
<evidence type="ECO:0000313" key="2">
    <source>
        <dbReference type="EMBL" id="GAA4240866.1"/>
    </source>
</evidence>
<sequence length="286" mass="30272">MGGKQAIEWQNGAVTSGDGTVIAFLSHGRGPGLMVIPGNNRRAHHYGALARSLSDTYTVHVIERRGRGRSGPQGPGYSVEAEVDDAIAVMEHTGSSLVFGHSYGGLVALHLGLRKKVAALVVYEPGVSIGGSFPAGWLPSFTHLLREGRHVAAMATFLKGTRLAPIGDAPMLVFRALAFLLLRGTDGPDTRALMATTPAEIAEIVRLDSEGTRYAGVAPPTLLIGGEKSPAYLTGVLSRLAGVMPDARHAILDGLDHNAPDLNAPDRVAEQIRAFTQARLPEERPQ</sequence>
<dbReference type="RefSeq" id="WP_344905596.1">
    <property type="nucleotide sequence ID" value="NZ_BAABAS010000026.1"/>
</dbReference>
<evidence type="ECO:0000259" key="1">
    <source>
        <dbReference type="Pfam" id="PF12697"/>
    </source>
</evidence>
<dbReference type="InterPro" id="IPR029058">
    <property type="entry name" value="AB_hydrolase_fold"/>
</dbReference>
<dbReference type="PANTHER" id="PTHR43433">
    <property type="entry name" value="HYDROLASE, ALPHA/BETA FOLD FAMILY PROTEIN"/>
    <property type="match status" value="1"/>
</dbReference>